<gene>
    <name evidence="2" type="ORF">C7M84_012218</name>
</gene>
<evidence type="ECO:0000313" key="2">
    <source>
        <dbReference type="EMBL" id="ROT69579.1"/>
    </source>
</evidence>
<protein>
    <submittedName>
        <fullName evidence="2">Uncharacterized protein</fullName>
    </submittedName>
</protein>
<dbReference type="EMBL" id="QCYY01002549">
    <property type="protein sequence ID" value="ROT69579.1"/>
    <property type="molecule type" value="Genomic_DNA"/>
</dbReference>
<evidence type="ECO:0000313" key="3">
    <source>
        <dbReference type="Proteomes" id="UP000283509"/>
    </source>
</evidence>
<name>A0A423SZH2_PENVA</name>
<evidence type="ECO:0000256" key="1">
    <source>
        <dbReference type="SAM" id="MobiDB-lite"/>
    </source>
</evidence>
<organism evidence="2 3">
    <name type="scientific">Penaeus vannamei</name>
    <name type="common">Whiteleg shrimp</name>
    <name type="synonym">Litopenaeus vannamei</name>
    <dbReference type="NCBI Taxonomy" id="6689"/>
    <lineage>
        <taxon>Eukaryota</taxon>
        <taxon>Metazoa</taxon>
        <taxon>Ecdysozoa</taxon>
        <taxon>Arthropoda</taxon>
        <taxon>Crustacea</taxon>
        <taxon>Multicrustacea</taxon>
        <taxon>Malacostraca</taxon>
        <taxon>Eumalacostraca</taxon>
        <taxon>Eucarida</taxon>
        <taxon>Decapoda</taxon>
        <taxon>Dendrobranchiata</taxon>
        <taxon>Penaeoidea</taxon>
        <taxon>Penaeidae</taxon>
        <taxon>Penaeus</taxon>
    </lineage>
</organism>
<dbReference type="Proteomes" id="UP000283509">
    <property type="component" value="Unassembled WGS sequence"/>
</dbReference>
<proteinExistence type="predicted"/>
<reference evidence="2 3" key="2">
    <citation type="submission" date="2019-01" db="EMBL/GenBank/DDBJ databases">
        <title>The decoding of complex shrimp genome reveals the adaptation for benthos swimmer, frequently molting mechanism and breeding impact on genome.</title>
        <authorList>
            <person name="Sun Y."/>
            <person name="Gao Y."/>
            <person name="Yu Y."/>
        </authorList>
    </citation>
    <scope>NUCLEOTIDE SEQUENCE [LARGE SCALE GENOMIC DNA]</scope>
    <source>
        <tissue evidence="2">Muscle</tissue>
    </source>
</reference>
<dbReference type="OrthoDB" id="6372332at2759"/>
<feature type="region of interest" description="Disordered" evidence="1">
    <location>
        <begin position="75"/>
        <end position="103"/>
    </location>
</feature>
<accession>A0A423SZH2</accession>
<comment type="caution">
    <text evidence="2">The sequence shown here is derived from an EMBL/GenBank/DDBJ whole genome shotgun (WGS) entry which is preliminary data.</text>
</comment>
<dbReference type="AlphaFoldDB" id="A0A423SZH2"/>
<keyword evidence="3" id="KW-1185">Reference proteome</keyword>
<reference evidence="2 3" key="1">
    <citation type="submission" date="2018-04" db="EMBL/GenBank/DDBJ databases">
        <authorList>
            <person name="Zhang X."/>
            <person name="Yuan J."/>
            <person name="Li F."/>
            <person name="Xiang J."/>
        </authorList>
    </citation>
    <scope>NUCLEOTIDE SEQUENCE [LARGE SCALE GENOMIC DNA]</scope>
    <source>
        <tissue evidence="2">Muscle</tissue>
    </source>
</reference>
<sequence length="159" mass="18116">MGHCGRSCVCPPSQSRGLRAVRVREKDIDIRLSASGKFNRCHVLFDFKSGAFKPLPTEDLVFDLLSLPSRVVHREDLEREERRKDPASMQGEKKCEVETQEKDENARELEELYGAYVTPEELAKLDAQPNPFNYSDRVSQTFRVVMKVGLAGRESCLIQ</sequence>